<dbReference type="InterPro" id="IPR007492">
    <property type="entry name" value="LytTR_DNA-bd_dom"/>
</dbReference>
<dbReference type="Pfam" id="PF00072">
    <property type="entry name" value="Response_reg"/>
    <property type="match status" value="1"/>
</dbReference>
<feature type="domain" description="Response regulatory" evidence="3">
    <location>
        <begin position="6"/>
        <end position="123"/>
    </location>
</feature>
<name>A0ABY3SMT4_9BACL</name>
<accession>A0ABY3SMT4</accession>
<dbReference type="Gene3D" id="2.40.50.1020">
    <property type="entry name" value="LytTr DNA-binding domain"/>
    <property type="match status" value="1"/>
</dbReference>
<reference evidence="4 5" key="1">
    <citation type="journal article" date="2024" name="Int. J. Syst. Evol. Microbiol.">
        <title>Paenibacillus hexagrammi sp. nov., a novel bacterium isolated from the gut content of Hexagrammos agrammus.</title>
        <authorList>
            <person name="Jung H.K."/>
            <person name="Kim D.G."/>
            <person name="Zin H."/>
            <person name="Park J."/>
            <person name="Jung H."/>
            <person name="Kim Y.O."/>
            <person name="Kong H.J."/>
            <person name="Kim J.W."/>
            <person name="Kim Y.S."/>
        </authorList>
    </citation>
    <scope>NUCLEOTIDE SEQUENCE [LARGE SCALE GENOMIC DNA]</scope>
    <source>
        <strain evidence="4 5">YPD9-1</strain>
    </source>
</reference>
<dbReference type="Gene3D" id="3.40.50.2300">
    <property type="match status" value="1"/>
</dbReference>
<evidence type="ECO:0000313" key="5">
    <source>
        <dbReference type="Proteomes" id="UP001649230"/>
    </source>
</evidence>
<organism evidence="4 5">
    <name type="scientific">Paenibacillus hexagrammi</name>
    <dbReference type="NCBI Taxonomy" id="2908839"/>
    <lineage>
        <taxon>Bacteria</taxon>
        <taxon>Bacillati</taxon>
        <taxon>Bacillota</taxon>
        <taxon>Bacilli</taxon>
        <taxon>Bacillales</taxon>
        <taxon>Paenibacillaceae</taxon>
        <taxon>Paenibacillus</taxon>
    </lineage>
</organism>
<dbReference type="InterPro" id="IPR001789">
    <property type="entry name" value="Sig_transdc_resp-reg_receiver"/>
</dbReference>
<keyword evidence="5" id="KW-1185">Reference proteome</keyword>
<evidence type="ECO:0000256" key="1">
    <source>
        <dbReference type="ARBA" id="ARBA00022553"/>
    </source>
</evidence>
<evidence type="ECO:0000259" key="3">
    <source>
        <dbReference type="PROSITE" id="PS50110"/>
    </source>
</evidence>
<proteinExistence type="predicted"/>
<dbReference type="Pfam" id="PF04397">
    <property type="entry name" value="LytTR"/>
    <property type="match status" value="1"/>
</dbReference>
<dbReference type="PROSITE" id="PS50110">
    <property type="entry name" value="RESPONSE_REGULATORY"/>
    <property type="match status" value="1"/>
</dbReference>
<dbReference type="InterPro" id="IPR050595">
    <property type="entry name" value="Bact_response_regulator"/>
</dbReference>
<dbReference type="SMART" id="SM00448">
    <property type="entry name" value="REC"/>
    <property type="match status" value="1"/>
</dbReference>
<gene>
    <name evidence="4" type="ORF">L0M14_04100</name>
</gene>
<dbReference type="SMART" id="SM00850">
    <property type="entry name" value="LytTR"/>
    <property type="match status" value="1"/>
</dbReference>
<dbReference type="GO" id="GO:0003677">
    <property type="term" value="F:DNA binding"/>
    <property type="evidence" value="ECO:0007669"/>
    <property type="project" value="UniProtKB-KW"/>
</dbReference>
<evidence type="ECO:0000313" key="4">
    <source>
        <dbReference type="EMBL" id="UJF34396.1"/>
    </source>
</evidence>
<evidence type="ECO:0000256" key="2">
    <source>
        <dbReference type="PROSITE-ProRule" id="PRU00169"/>
    </source>
</evidence>
<dbReference type="InterPro" id="IPR011006">
    <property type="entry name" value="CheY-like_superfamily"/>
</dbReference>
<protein>
    <submittedName>
        <fullName evidence="4">LytTR family DNA-binding domain-containing protein</fullName>
    </submittedName>
</protein>
<dbReference type="RefSeq" id="WP_235120970.1">
    <property type="nucleotide sequence ID" value="NZ_CP090978.1"/>
</dbReference>
<dbReference type="PANTHER" id="PTHR44591:SF3">
    <property type="entry name" value="RESPONSE REGULATORY DOMAIN-CONTAINING PROTEIN"/>
    <property type="match status" value="1"/>
</dbReference>
<feature type="modified residue" description="4-aspartylphosphate" evidence="2">
    <location>
        <position position="56"/>
    </location>
</feature>
<dbReference type="SUPFAM" id="SSF52172">
    <property type="entry name" value="CheY-like"/>
    <property type="match status" value="1"/>
</dbReference>
<dbReference type="Proteomes" id="UP001649230">
    <property type="component" value="Chromosome"/>
</dbReference>
<sequence>MSQTYTIAIVEDNQWVRKLLEEYSEQSGLRIVFSGAEAEMLLKSVHDIQPDILLVDIGLQGELDGISMVQSLRKMGHRHKVIMVSGTSNIDHILTSFHDLGTLYFLSKPVLFSKFQSAINRAVAEIHNDHQASSTISIEPAPHWITVKHQKSEIPVSEESILYVEKEDKRQTMIHLMNGETIAASTNLTDILAQSTPFLFSPFKGFLINMRYVISYVKEFSFPTSRRFLIHMNHTSTKIPLSRNLQKEFARLLQELHPKS</sequence>
<keyword evidence="4" id="KW-0238">DNA-binding</keyword>
<dbReference type="EMBL" id="CP090978">
    <property type="protein sequence ID" value="UJF34396.1"/>
    <property type="molecule type" value="Genomic_DNA"/>
</dbReference>
<keyword evidence="1 2" id="KW-0597">Phosphoprotein</keyword>
<dbReference type="PANTHER" id="PTHR44591">
    <property type="entry name" value="STRESS RESPONSE REGULATOR PROTEIN 1"/>
    <property type="match status" value="1"/>
</dbReference>